<evidence type="ECO:0000256" key="2">
    <source>
        <dbReference type="PROSITE-ProRule" id="PRU00335"/>
    </source>
</evidence>
<feature type="region of interest" description="Disordered" evidence="3">
    <location>
        <begin position="1"/>
        <end position="21"/>
    </location>
</feature>
<evidence type="ECO:0000256" key="3">
    <source>
        <dbReference type="SAM" id="MobiDB-lite"/>
    </source>
</evidence>
<sequence length="220" mass="24689">MTKSPTSEPVNHRTLVGRQRRERTRQKILSAALKVFARTGTNAPLIEDFIVEAGIARGTFYNYFRTTGELLEATIEWLSADFIESIECELGEQTDPLLRLATGLQLWLYKAEHDLAWASFVARPDFIKRLPFEPVWRDLHEGRQAGLLDFPNERVAFDLLAGTMIVAMQGYVQGNTPAGYTTDIVRIVLQGLGVEPARIDTALSHPLPMVRRLPVSMPVA</sequence>
<gene>
    <name evidence="5" type="ORF">AVW16_11205</name>
</gene>
<dbReference type="PRINTS" id="PR00455">
    <property type="entry name" value="HTHTETR"/>
</dbReference>
<dbReference type="InterPro" id="IPR001647">
    <property type="entry name" value="HTH_TetR"/>
</dbReference>
<dbReference type="RefSeq" id="WP_066612027.1">
    <property type="nucleotide sequence ID" value="NZ_LQQU01000017.1"/>
</dbReference>
<dbReference type="GO" id="GO:0003677">
    <property type="term" value="F:DNA binding"/>
    <property type="evidence" value="ECO:0007669"/>
    <property type="project" value="UniProtKB-UniRule"/>
</dbReference>
<dbReference type="SUPFAM" id="SSF46689">
    <property type="entry name" value="Homeodomain-like"/>
    <property type="match status" value="1"/>
</dbReference>
<dbReference type="Proteomes" id="UP000076625">
    <property type="component" value="Unassembled WGS sequence"/>
</dbReference>
<comment type="caution">
    <text evidence="5">The sequence shown here is derived from an EMBL/GenBank/DDBJ whole genome shotgun (WGS) entry which is preliminary data.</text>
</comment>
<dbReference type="PROSITE" id="PS50977">
    <property type="entry name" value="HTH_TETR_2"/>
    <property type="match status" value="1"/>
</dbReference>
<dbReference type="Pfam" id="PF00440">
    <property type="entry name" value="TetR_N"/>
    <property type="match status" value="1"/>
</dbReference>
<evidence type="ECO:0000259" key="4">
    <source>
        <dbReference type="PROSITE" id="PS50977"/>
    </source>
</evidence>
<dbReference type="AlphaFoldDB" id="A0A163CQ62"/>
<accession>A0A163CQ62</accession>
<protein>
    <recommendedName>
        <fullName evidence="4">HTH tetR-type domain-containing protein</fullName>
    </recommendedName>
</protein>
<reference evidence="6" key="1">
    <citation type="submission" date="2016-01" db="EMBL/GenBank/DDBJ databases">
        <title>Draft genome of Chromobacterium sp. F49.</title>
        <authorList>
            <person name="Hong K.W."/>
        </authorList>
    </citation>
    <scope>NUCLEOTIDE SEQUENCE [LARGE SCALE GENOMIC DNA]</scope>
    <source>
        <strain evidence="6">CN10</strain>
    </source>
</reference>
<dbReference type="InterPro" id="IPR009057">
    <property type="entry name" value="Homeodomain-like_sf"/>
</dbReference>
<evidence type="ECO:0000313" key="5">
    <source>
        <dbReference type="EMBL" id="KZE32936.1"/>
    </source>
</evidence>
<proteinExistence type="predicted"/>
<dbReference type="InterPro" id="IPR050624">
    <property type="entry name" value="HTH-type_Tx_Regulator"/>
</dbReference>
<dbReference type="PANTHER" id="PTHR43479">
    <property type="entry name" value="ACREF/ENVCD OPERON REPRESSOR-RELATED"/>
    <property type="match status" value="1"/>
</dbReference>
<evidence type="ECO:0000256" key="1">
    <source>
        <dbReference type="ARBA" id="ARBA00023125"/>
    </source>
</evidence>
<dbReference type="PANTHER" id="PTHR43479:SF11">
    <property type="entry name" value="ACREF_ENVCD OPERON REPRESSOR-RELATED"/>
    <property type="match status" value="1"/>
</dbReference>
<dbReference type="EMBL" id="LQQU01000017">
    <property type="protein sequence ID" value="KZE32936.1"/>
    <property type="molecule type" value="Genomic_DNA"/>
</dbReference>
<feature type="DNA-binding region" description="H-T-H motif" evidence="2">
    <location>
        <begin position="45"/>
        <end position="64"/>
    </location>
</feature>
<name>A0A163CQ62_9NEIS</name>
<feature type="domain" description="HTH tetR-type" evidence="4">
    <location>
        <begin position="22"/>
        <end position="82"/>
    </location>
</feature>
<keyword evidence="6" id="KW-1185">Reference proteome</keyword>
<evidence type="ECO:0000313" key="6">
    <source>
        <dbReference type="Proteomes" id="UP000076625"/>
    </source>
</evidence>
<dbReference type="Gene3D" id="1.10.357.10">
    <property type="entry name" value="Tetracycline Repressor, domain 2"/>
    <property type="match status" value="1"/>
</dbReference>
<organism evidence="5 6">
    <name type="scientific">Crenobacter luteus</name>
    <dbReference type="NCBI Taxonomy" id="1452487"/>
    <lineage>
        <taxon>Bacteria</taxon>
        <taxon>Pseudomonadati</taxon>
        <taxon>Pseudomonadota</taxon>
        <taxon>Betaproteobacteria</taxon>
        <taxon>Neisseriales</taxon>
        <taxon>Neisseriaceae</taxon>
        <taxon>Crenobacter</taxon>
    </lineage>
</organism>
<keyword evidence="1 2" id="KW-0238">DNA-binding</keyword>